<gene>
    <name evidence="2" type="ORF">CJF60_03080</name>
</gene>
<evidence type="ECO:0000256" key="1">
    <source>
        <dbReference type="SAM" id="SignalP"/>
    </source>
</evidence>
<keyword evidence="3" id="KW-1185">Reference proteome</keyword>
<organism evidence="2 3">
    <name type="scientific">Mycoplasmopsis agassizii</name>
    <dbReference type="NCBI Taxonomy" id="33922"/>
    <lineage>
        <taxon>Bacteria</taxon>
        <taxon>Bacillati</taxon>
        <taxon>Mycoplasmatota</taxon>
        <taxon>Mycoplasmoidales</taxon>
        <taxon>Metamycoplasmataceae</taxon>
        <taxon>Mycoplasmopsis</taxon>
    </lineage>
</organism>
<feature type="signal peptide" evidence="1">
    <location>
        <begin position="1"/>
        <end position="27"/>
    </location>
</feature>
<sequence>MKKLNKKAFLLTGLAVASVAVVSTAIACSDNNTDPKKSNEEAVTKVTTGLRTKYNLATSYTDTAALKTALDGLKADGGSLLKPLNALLSTKYGKELTDLVGDVVVEKVTTTVPSGSTTSVSVVLKLSKGKSGESSYVSKDSKAITLYTTPQGFLDSVTLPATYTAAASVTNRADLKTKIEAITAADKFAGLSALLDSKTPINAKILELEPETTLTTIATSDESDAKKTKLTLTFKQGELTKAKDTVVETKA</sequence>
<reference evidence="2" key="1">
    <citation type="submission" date="2017-08" db="EMBL/GenBank/DDBJ databases">
        <authorList>
            <person name="Alvarez-Ponce D."/>
            <person name="Weitzman C.L."/>
            <person name="Tillett R.L."/>
            <person name="Sandmeier F.C."/>
            <person name="Tracy C.R."/>
        </authorList>
    </citation>
    <scope>NUCLEOTIDE SEQUENCE [LARGE SCALE GENOMIC DNA]</scope>
    <source>
        <strain evidence="2">PS6</strain>
    </source>
</reference>
<name>A0ABX4H480_9BACT</name>
<evidence type="ECO:0000313" key="2">
    <source>
        <dbReference type="EMBL" id="PAF54697.1"/>
    </source>
</evidence>
<proteinExistence type="predicted"/>
<dbReference type="RefSeq" id="WP_084231973.1">
    <property type="nucleotide sequence ID" value="NZ_FWXE01000002.1"/>
</dbReference>
<feature type="chain" id="PRO_5046090485" description="Lipoprotein" evidence="1">
    <location>
        <begin position="28"/>
        <end position="251"/>
    </location>
</feature>
<dbReference type="EMBL" id="NQMN01000002">
    <property type="protein sequence ID" value="PAF54697.1"/>
    <property type="molecule type" value="Genomic_DNA"/>
</dbReference>
<comment type="caution">
    <text evidence="2">The sequence shown here is derived from an EMBL/GenBank/DDBJ whole genome shotgun (WGS) entry which is preliminary data.</text>
</comment>
<dbReference type="Proteomes" id="UP000217033">
    <property type="component" value="Unassembled WGS sequence"/>
</dbReference>
<dbReference type="PROSITE" id="PS51257">
    <property type="entry name" value="PROKAR_LIPOPROTEIN"/>
    <property type="match status" value="1"/>
</dbReference>
<evidence type="ECO:0000313" key="3">
    <source>
        <dbReference type="Proteomes" id="UP000217033"/>
    </source>
</evidence>
<accession>A0ABX4H480</accession>
<keyword evidence="1" id="KW-0732">Signal</keyword>
<evidence type="ECO:0008006" key="4">
    <source>
        <dbReference type="Google" id="ProtNLM"/>
    </source>
</evidence>
<protein>
    <recommendedName>
        <fullName evidence="4">Lipoprotein</fullName>
    </recommendedName>
</protein>